<dbReference type="InterPro" id="IPR044730">
    <property type="entry name" value="RNase_H-like_dom_plant"/>
</dbReference>
<dbReference type="Pfam" id="PF13456">
    <property type="entry name" value="RVT_3"/>
    <property type="match status" value="1"/>
</dbReference>
<dbReference type="PANTHER" id="PTHR47074:SF72">
    <property type="entry name" value="RNASE H TYPE-1 DOMAIN-CONTAINING PROTEIN"/>
    <property type="match status" value="1"/>
</dbReference>
<dbReference type="Gene3D" id="3.30.420.10">
    <property type="entry name" value="Ribonuclease H-like superfamily/Ribonuclease H"/>
    <property type="match status" value="1"/>
</dbReference>
<dbReference type="AlphaFoldDB" id="A0A396H828"/>
<evidence type="ECO:0000313" key="2">
    <source>
        <dbReference type="EMBL" id="RHN48681.1"/>
    </source>
</evidence>
<evidence type="ECO:0000259" key="1">
    <source>
        <dbReference type="Pfam" id="PF13456"/>
    </source>
</evidence>
<feature type="domain" description="RNase H type-1" evidence="1">
    <location>
        <begin position="72"/>
        <end position="193"/>
    </location>
</feature>
<reference evidence="3" key="1">
    <citation type="journal article" date="2018" name="Nat. Plants">
        <title>Whole-genome landscape of Medicago truncatula symbiotic genes.</title>
        <authorList>
            <person name="Pecrix Y."/>
            <person name="Staton S.E."/>
            <person name="Sallet E."/>
            <person name="Lelandais-Briere C."/>
            <person name="Moreau S."/>
            <person name="Carrere S."/>
            <person name="Blein T."/>
            <person name="Jardinaud M.F."/>
            <person name="Latrasse D."/>
            <person name="Zouine M."/>
            <person name="Zahm M."/>
            <person name="Kreplak J."/>
            <person name="Mayjonade B."/>
            <person name="Satge C."/>
            <person name="Perez M."/>
            <person name="Cauet S."/>
            <person name="Marande W."/>
            <person name="Chantry-Darmon C."/>
            <person name="Lopez-Roques C."/>
            <person name="Bouchez O."/>
            <person name="Berard A."/>
            <person name="Debelle F."/>
            <person name="Munos S."/>
            <person name="Bendahmane A."/>
            <person name="Berges H."/>
            <person name="Niebel A."/>
            <person name="Buitink J."/>
            <person name="Frugier F."/>
            <person name="Benhamed M."/>
            <person name="Crespi M."/>
            <person name="Gouzy J."/>
            <person name="Gamas P."/>
        </authorList>
    </citation>
    <scope>NUCLEOTIDE SEQUENCE [LARGE SCALE GENOMIC DNA]</scope>
    <source>
        <strain evidence="3">cv. Jemalong A17</strain>
    </source>
</reference>
<gene>
    <name evidence="2" type="ORF">MtrunA17_Chr7g0266351</name>
</gene>
<organism evidence="2 3">
    <name type="scientific">Medicago truncatula</name>
    <name type="common">Barrel medic</name>
    <name type="synonym">Medicago tribuloides</name>
    <dbReference type="NCBI Taxonomy" id="3880"/>
    <lineage>
        <taxon>Eukaryota</taxon>
        <taxon>Viridiplantae</taxon>
        <taxon>Streptophyta</taxon>
        <taxon>Embryophyta</taxon>
        <taxon>Tracheophyta</taxon>
        <taxon>Spermatophyta</taxon>
        <taxon>Magnoliopsida</taxon>
        <taxon>eudicotyledons</taxon>
        <taxon>Gunneridae</taxon>
        <taxon>Pentapetalae</taxon>
        <taxon>rosids</taxon>
        <taxon>fabids</taxon>
        <taxon>Fabales</taxon>
        <taxon>Fabaceae</taxon>
        <taxon>Papilionoideae</taxon>
        <taxon>50 kb inversion clade</taxon>
        <taxon>NPAAA clade</taxon>
        <taxon>Hologalegina</taxon>
        <taxon>IRL clade</taxon>
        <taxon>Trifolieae</taxon>
        <taxon>Medicago</taxon>
    </lineage>
</organism>
<comment type="caution">
    <text evidence="2">The sequence shown here is derived from an EMBL/GenBank/DDBJ whole genome shotgun (WGS) entry which is preliminary data.</text>
</comment>
<dbReference type="CDD" id="cd06222">
    <property type="entry name" value="RNase_H_like"/>
    <property type="match status" value="1"/>
</dbReference>
<sequence>MDVAVMLWCLWRRRNDKVWDGELKPINIAIQLAREALFQWQEVRKRSAEPVQNQQQQVAIWQPPDEEFVKCNVDAAMFEEQNCFGIGMCIRNHRGMFVKAATIWYEGKPLPREAEAVGLRDAISWLGRLGLSKVLVELDCKLVVDSIFDRNSNQAEFGSIISECRSRLKHYPNFRISFVRRQANFVAHTLARASRLNARHQEFDLIPSYIETIVRNEII</sequence>
<dbReference type="Gramene" id="rna43423">
    <property type="protein sequence ID" value="RHN48681.1"/>
    <property type="gene ID" value="gene43423"/>
</dbReference>
<proteinExistence type="predicted"/>
<dbReference type="EMBL" id="PSQE01000007">
    <property type="protein sequence ID" value="RHN48681.1"/>
    <property type="molecule type" value="Genomic_DNA"/>
</dbReference>
<dbReference type="GO" id="GO:0003676">
    <property type="term" value="F:nucleic acid binding"/>
    <property type="evidence" value="ECO:0007669"/>
    <property type="project" value="InterPro"/>
</dbReference>
<dbReference type="InterPro" id="IPR052929">
    <property type="entry name" value="RNase_H-like_EbsB-rel"/>
</dbReference>
<accession>A0A396H828</accession>
<evidence type="ECO:0000313" key="3">
    <source>
        <dbReference type="Proteomes" id="UP000265566"/>
    </source>
</evidence>
<dbReference type="InterPro" id="IPR036397">
    <property type="entry name" value="RNaseH_sf"/>
</dbReference>
<dbReference type="PANTHER" id="PTHR47074">
    <property type="entry name" value="BNAC02G40300D PROTEIN"/>
    <property type="match status" value="1"/>
</dbReference>
<name>A0A396H828_MEDTR</name>
<protein>
    <submittedName>
        <fullName evidence="2">Putative ribonuclease H-like domain-containing protein</fullName>
    </submittedName>
</protein>
<dbReference type="SUPFAM" id="SSF53098">
    <property type="entry name" value="Ribonuclease H-like"/>
    <property type="match status" value="1"/>
</dbReference>
<dbReference type="InterPro" id="IPR002156">
    <property type="entry name" value="RNaseH_domain"/>
</dbReference>
<dbReference type="GO" id="GO:0004523">
    <property type="term" value="F:RNA-DNA hybrid ribonuclease activity"/>
    <property type="evidence" value="ECO:0007669"/>
    <property type="project" value="InterPro"/>
</dbReference>
<dbReference type="InterPro" id="IPR012337">
    <property type="entry name" value="RNaseH-like_sf"/>
</dbReference>
<dbReference type="Proteomes" id="UP000265566">
    <property type="component" value="Chromosome 7"/>
</dbReference>